<dbReference type="EMBL" id="RWJN01000025">
    <property type="protein sequence ID" value="TCD70193.1"/>
    <property type="molecule type" value="Genomic_DNA"/>
</dbReference>
<dbReference type="AlphaFoldDB" id="A0A4R0RSC6"/>
<accession>A0A4R0RSC6</accession>
<keyword evidence="3" id="KW-1185">Reference proteome</keyword>
<organism evidence="2 3">
    <name type="scientific">Steccherinum ochraceum</name>
    <dbReference type="NCBI Taxonomy" id="92696"/>
    <lineage>
        <taxon>Eukaryota</taxon>
        <taxon>Fungi</taxon>
        <taxon>Dikarya</taxon>
        <taxon>Basidiomycota</taxon>
        <taxon>Agaricomycotina</taxon>
        <taxon>Agaricomycetes</taxon>
        <taxon>Polyporales</taxon>
        <taxon>Steccherinaceae</taxon>
        <taxon>Steccherinum</taxon>
    </lineage>
</organism>
<gene>
    <name evidence="2" type="ORF">EIP91_004372</name>
</gene>
<feature type="region of interest" description="Disordered" evidence="1">
    <location>
        <begin position="1"/>
        <end position="22"/>
    </location>
</feature>
<protein>
    <submittedName>
        <fullName evidence="2">Uncharacterized protein</fullName>
    </submittedName>
</protein>
<name>A0A4R0RSC6_9APHY</name>
<evidence type="ECO:0000313" key="2">
    <source>
        <dbReference type="EMBL" id="TCD70193.1"/>
    </source>
</evidence>
<reference evidence="2 3" key="1">
    <citation type="submission" date="2018-11" db="EMBL/GenBank/DDBJ databases">
        <title>Genome assembly of Steccherinum ochraceum LE-BIN_3174, the white-rot fungus of the Steccherinaceae family (The Residual Polyporoid clade, Polyporales, Basidiomycota).</title>
        <authorList>
            <person name="Fedorova T.V."/>
            <person name="Glazunova O.A."/>
            <person name="Landesman E.O."/>
            <person name="Moiseenko K.V."/>
            <person name="Psurtseva N.V."/>
            <person name="Savinova O.S."/>
            <person name="Shakhova N.V."/>
            <person name="Tyazhelova T.V."/>
            <person name="Vasina D.V."/>
        </authorList>
    </citation>
    <scope>NUCLEOTIDE SEQUENCE [LARGE SCALE GENOMIC DNA]</scope>
    <source>
        <strain evidence="2 3">LE-BIN_3174</strain>
    </source>
</reference>
<evidence type="ECO:0000313" key="3">
    <source>
        <dbReference type="Proteomes" id="UP000292702"/>
    </source>
</evidence>
<comment type="caution">
    <text evidence="2">The sequence shown here is derived from an EMBL/GenBank/DDBJ whole genome shotgun (WGS) entry which is preliminary data.</text>
</comment>
<proteinExistence type="predicted"/>
<evidence type="ECO:0000256" key="1">
    <source>
        <dbReference type="SAM" id="MobiDB-lite"/>
    </source>
</evidence>
<dbReference type="Proteomes" id="UP000292702">
    <property type="component" value="Unassembled WGS sequence"/>
</dbReference>
<sequence length="148" mass="16503">MDFKSWSSAMDRPGTISTPPVGAGISTSTWGSAVGSQFYGRAVGNRPLEPSAFSSHLLHLPSRTIPTPSPVLMVRRLSEQSNHVIIHFFGVRRTWLEVADHSWHFHHALVTFWESFKQFKPYYLGAPEAAMLQIPVKKTTHVPCCAMA</sequence>